<dbReference type="Gene3D" id="3.30.420.250">
    <property type="match status" value="1"/>
</dbReference>
<dbReference type="RefSeq" id="WP_320184246.1">
    <property type="nucleotide sequence ID" value="NZ_CP138332.1"/>
</dbReference>
<protein>
    <submittedName>
        <fullName evidence="1">DUF3822 family protein</fullName>
    </submittedName>
</protein>
<evidence type="ECO:0000313" key="1">
    <source>
        <dbReference type="EMBL" id="MFD2966458.1"/>
    </source>
</evidence>
<organism evidence="1 2">
    <name type="scientific">Sphingobacterium bambusae</name>
    <dbReference type="NCBI Taxonomy" id="662858"/>
    <lineage>
        <taxon>Bacteria</taxon>
        <taxon>Pseudomonadati</taxon>
        <taxon>Bacteroidota</taxon>
        <taxon>Sphingobacteriia</taxon>
        <taxon>Sphingobacteriales</taxon>
        <taxon>Sphingobacteriaceae</taxon>
        <taxon>Sphingobacterium</taxon>
    </lineage>
</organism>
<dbReference type="CDD" id="cd24013">
    <property type="entry name" value="ASKHA_ATPase_BT3980-like"/>
    <property type="match status" value="1"/>
</dbReference>
<accession>A0ABW6BA80</accession>
<proteinExistence type="predicted"/>
<dbReference type="Pfam" id="PF12864">
    <property type="entry name" value="DUF3822"/>
    <property type="match status" value="1"/>
</dbReference>
<dbReference type="EMBL" id="JBHUPB010000003">
    <property type="protein sequence ID" value="MFD2966458.1"/>
    <property type="molecule type" value="Genomic_DNA"/>
</dbReference>
<reference evidence="2" key="1">
    <citation type="journal article" date="2019" name="Int. J. Syst. Evol. Microbiol.">
        <title>The Global Catalogue of Microorganisms (GCM) 10K type strain sequencing project: providing services to taxonomists for standard genome sequencing and annotation.</title>
        <authorList>
            <consortium name="The Broad Institute Genomics Platform"/>
            <consortium name="The Broad Institute Genome Sequencing Center for Infectious Disease"/>
            <person name="Wu L."/>
            <person name="Ma J."/>
        </authorList>
    </citation>
    <scope>NUCLEOTIDE SEQUENCE [LARGE SCALE GENOMIC DNA]</scope>
    <source>
        <strain evidence="2">KCTC 22814</strain>
    </source>
</reference>
<dbReference type="Proteomes" id="UP001597525">
    <property type="component" value="Unassembled WGS sequence"/>
</dbReference>
<comment type="caution">
    <text evidence="1">The sequence shown here is derived from an EMBL/GenBank/DDBJ whole genome shotgun (WGS) entry which is preliminary data.</text>
</comment>
<dbReference type="Gene3D" id="3.30.420.260">
    <property type="match status" value="1"/>
</dbReference>
<dbReference type="InterPro" id="IPR024213">
    <property type="entry name" value="DUF3822"/>
</dbReference>
<evidence type="ECO:0000313" key="2">
    <source>
        <dbReference type="Proteomes" id="UP001597525"/>
    </source>
</evidence>
<gene>
    <name evidence="1" type="ORF">ACFS7Y_03620</name>
</gene>
<keyword evidence="2" id="KW-1185">Reference proteome</keyword>
<name>A0ABW6BA80_9SPHI</name>
<sequence>MKYTAENFHLHYIPHYQLLIKSDFTTDTLIVLDESLEVQALYSYPSQTPDTEATKLLGLPFQDITISLPLQSFTLVPSEVYDSRRMEHYQAFVQDEQLKRTQAESIDRLHITGVFQFDLFLHKRWSAIFPQAKFIADFQVVLATAQRYLPETGQVLGIHAKDKQVDLFVFQGKELQFYNIFDVEQVADLQYFVLNVCNNLGMTDQFSQVLLSGVTAEHPFMAVAQRHGKTVQLMQARVKLHSSEPEVQAHIRSLNLMADFRLCVS</sequence>